<proteinExistence type="predicted"/>
<evidence type="ECO:0000256" key="1">
    <source>
        <dbReference type="SAM" id="MobiDB-lite"/>
    </source>
</evidence>
<dbReference type="EMBL" id="QGKS01000286">
    <property type="protein sequence ID" value="PWR12614.1"/>
    <property type="molecule type" value="Genomic_DNA"/>
</dbReference>
<organism evidence="2 3">
    <name type="scientific">Micromonospora sicca</name>
    <dbReference type="NCBI Taxonomy" id="2202420"/>
    <lineage>
        <taxon>Bacteria</taxon>
        <taxon>Bacillati</taxon>
        <taxon>Actinomycetota</taxon>
        <taxon>Actinomycetes</taxon>
        <taxon>Micromonosporales</taxon>
        <taxon>Micromonosporaceae</taxon>
        <taxon>Micromonospora</taxon>
    </lineage>
</organism>
<dbReference type="RefSeq" id="WP_109803647.1">
    <property type="nucleotide sequence ID" value="NZ_QGKS01000286.1"/>
</dbReference>
<dbReference type="Proteomes" id="UP000246050">
    <property type="component" value="Unassembled WGS sequence"/>
</dbReference>
<reference evidence="2 3" key="1">
    <citation type="submission" date="2018-05" db="EMBL/GenBank/DDBJ databases">
        <title>Micromonosporas from Atacama Desert.</title>
        <authorList>
            <person name="Carro L."/>
            <person name="Golinska P."/>
            <person name="Klenk H.-P."/>
            <person name="Goodfellow M."/>
        </authorList>
    </citation>
    <scope>NUCLEOTIDE SEQUENCE [LARGE SCALE GENOMIC DNA]</scope>
    <source>
        <strain evidence="2 3">4G51</strain>
    </source>
</reference>
<evidence type="ECO:0000313" key="3">
    <source>
        <dbReference type="Proteomes" id="UP000246050"/>
    </source>
</evidence>
<comment type="caution">
    <text evidence="2">The sequence shown here is derived from an EMBL/GenBank/DDBJ whole genome shotgun (WGS) entry which is preliminary data.</text>
</comment>
<protein>
    <submittedName>
        <fullName evidence="2">Uncharacterized protein</fullName>
    </submittedName>
</protein>
<accession>A0A317DDX8</accession>
<evidence type="ECO:0000313" key="2">
    <source>
        <dbReference type="EMBL" id="PWR12614.1"/>
    </source>
</evidence>
<name>A0A317DDX8_9ACTN</name>
<dbReference type="AlphaFoldDB" id="A0A317DDX8"/>
<feature type="region of interest" description="Disordered" evidence="1">
    <location>
        <begin position="79"/>
        <end position="106"/>
    </location>
</feature>
<sequence>MSKALLYLVGASATGATTLFLYQRWQQNAAAETLIRDAELEAQVQQSQIYLAAQREEARSAGVDPDLVAQRYHDKREAFSRSARPQLGDEYGPCQPLSRCWSYSRD</sequence>
<gene>
    <name evidence="2" type="ORF">DKT69_23370</name>
</gene>